<sequence>MGLPSVFSRRGRAVFWLALAGLICLFPLFFIGGPGWSGGPLIISAWNLGHPLFFALLTLAVRPWRFYSGWKLWLYGTAAVLLLGAGIELLQSLDTRDPDTGDMFRNLTGFWAVLALRPLASFQQSGRLQVRLLRLFAAAMLAIDLITVSRVALQQVQVSQWLPNLYDFRQANPGEFWRGNVTTNTDGSCGPLPDNALHIGLTTRRYSGASLDNLPSDWRGYQALEILLWNPQDYSIPLTLRINDMTHEQNSNVYQDRFNRTLDIAPGINRIEQSLAEVAVAPSGRKMEMNDVRRLMFFTSNLNQPARLCLGTLRLRKTPESE</sequence>
<keyword evidence="1" id="KW-0472">Membrane</keyword>
<reference evidence="2 3" key="1">
    <citation type="submission" date="2019-04" db="EMBL/GenBank/DDBJ databases">
        <authorList>
            <person name="Park S."/>
            <person name="Yoon J.-H."/>
        </authorList>
    </citation>
    <scope>NUCLEOTIDE SEQUENCE [LARGE SCALE GENOMIC DNA]</scope>
    <source>
        <strain evidence="2 3">HJM-18</strain>
    </source>
</reference>
<feature type="transmembrane region" description="Helical" evidence="1">
    <location>
        <begin position="12"/>
        <end position="32"/>
    </location>
</feature>
<evidence type="ECO:0000256" key="1">
    <source>
        <dbReference type="SAM" id="Phobius"/>
    </source>
</evidence>
<keyword evidence="1" id="KW-1133">Transmembrane helix</keyword>
<feature type="transmembrane region" description="Helical" evidence="1">
    <location>
        <begin position="132"/>
        <end position="153"/>
    </location>
</feature>
<keyword evidence="3" id="KW-1185">Reference proteome</keyword>
<accession>A0A4Z1C963</accession>
<dbReference type="OrthoDB" id="9760450at2"/>
<dbReference type="Gene3D" id="2.60.120.430">
    <property type="entry name" value="Galactose-binding lectin"/>
    <property type="match status" value="1"/>
</dbReference>
<evidence type="ECO:0000313" key="3">
    <source>
        <dbReference type="Proteomes" id="UP000298325"/>
    </source>
</evidence>
<comment type="caution">
    <text evidence="2">The sequence shown here is derived from an EMBL/GenBank/DDBJ whole genome shotgun (WGS) entry which is preliminary data.</text>
</comment>
<feature type="transmembrane region" description="Helical" evidence="1">
    <location>
        <begin position="38"/>
        <end position="60"/>
    </location>
</feature>
<organism evidence="2 3">
    <name type="scientific">Marinobacter confluentis</name>
    <dbReference type="NCBI Taxonomy" id="1697557"/>
    <lineage>
        <taxon>Bacteria</taxon>
        <taxon>Pseudomonadati</taxon>
        <taxon>Pseudomonadota</taxon>
        <taxon>Gammaproteobacteria</taxon>
        <taxon>Pseudomonadales</taxon>
        <taxon>Marinobacteraceae</taxon>
        <taxon>Marinobacter</taxon>
    </lineage>
</organism>
<dbReference type="RefSeq" id="WP_135802824.1">
    <property type="nucleotide sequence ID" value="NZ_SRPF01000002.1"/>
</dbReference>
<dbReference type="Proteomes" id="UP000298325">
    <property type="component" value="Unassembled WGS sequence"/>
</dbReference>
<feature type="transmembrane region" description="Helical" evidence="1">
    <location>
        <begin position="103"/>
        <end position="120"/>
    </location>
</feature>
<name>A0A4Z1C963_9GAMM</name>
<gene>
    <name evidence="2" type="ORF">E5Q11_07715</name>
</gene>
<dbReference type="AlphaFoldDB" id="A0A4Z1C963"/>
<evidence type="ECO:0000313" key="2">
    <source>
        <dbReference type="EMBL" id="TGN40163.1"/>
    </source>
</evidence>
<feature type="transmembrane region" description="Helical" evidence="1">
    <location>
        <begin position="72"/>
        <end position="91"/>
    </location>
</feature>
<proteinExistence type="predicted"/>
<protein>
    <submittedName>
        <fullName evidence="2">Succinyl-CoA synthetase subunit beta</fullName>
    </submittedName>
</protein>
<keyword evidence="1" id="KW-0812">Transmembrane</keyword>
<dbReference type="EMBL" id="SRPF01000002">
    <property type="protein sequence ID" value="TGN40163.1"/>
    <property type="molecule type" value="Genomic_DNA"/>
</dbReference>